<evidence type="ECO:0000256" key="2">
    <source>
        <dbReference type="SAM" id="Phobius"/>
    </source>
</evidence>
<dbReference type="InterPro" id="IPR022204">
    <property type="entry name" value="PpdC-like_C"/>
</dbReference>
<protein>
    <submittedName>
        <fullName evidence="4">Prepilin-type N-terminal cleavage/methylation domain-containing protein</fullName>
    </submittedName>
</protein>
<evidence type="ECO:0000313" key="4">
    <source>
        <dbReference type="EMBL" id="QHA88259.1"/>
    </source>
</evidence>
<dbReference type="EMBL" id="CP041764">
    <property type="protein sequence ID" value="QHA88259.1"/>
    <property type="molecule type" value="Genomic_DNA"/>
</dbReference>
<sequence>MLRPVRINGNSGVGRHQRGFSLPEVLIAALLFSVSLLGLLQYHQVLLQGLQRQWQYRQAWSLAHQQLEQLAAGRDADDAMAPGWRRELQYGDIDGACRQVTVTIATPLHQQAQLSRWYCGDD</sequence>
<keyword evidence="2" id="KW-0472">Membrane</keyword>
<dbReference type="RefSeq" id="WP_160030169.1">
    <property type="nucleotide sequence ID" value="NZ_CP041764.1"/>
</dbReference>
<keyword evidence="5" id="KW-1185">Reference proteome</keyword>
<proteinExistence type="predicted"/>
<keyword evidence="2" id="KW-0812">Transmembrane</keyword>
<name>A0ABX6GPQ0_9GAMM</name>
<gene>
    <name evidence="4" type="ORF">FO014_15535</name>
</gene>
<dbReference type="Proteomes" id="UP000430368">
    <property type="component" value="Chromosome"/>
</dbReference>
<comment type="subcellular location">
    <subcellularLocation>
        <location evidence="1">Membrane</location>
        <topology evidence="1">Single-pass membrane protein</topology>
    </subcellularLocation>
</comment>
<dbReference type="NCBIfam" id="TIGR02532">
    <property type="entry name" value="IV_pilin_GFxxxE"/>
    <property type="match status" value="1"/>
</dbReference>
<feature type="domain" description="Prepilin peptidase dependent protein C-like C-terminal" evidence="3">
    <location>
        <begin position="42"/>
        <end position="119"/>
    </location>
</feature>
<evidence type="ECO:0000259" key="3">
    <source>
        <dbReference type="Pfam" id="PF12528"/>
    </source>
</evidence>
<dbReference type="Pfam" id="PF12528">
    <property type="entry name" value="T2SSppdC"/>
    <property type="match status" value="1"/>
</dbReference>
<dbReference type="PROSITE" id="PS00409">
    <property type="entry name" value="PROKAR_NTER_METHYL"/>
    <property type="match status" value="1"/>
</dbReference>
<reference evidence="4 5" key="1">
    <citation type="submission" date="2019-07" db="EMBL/GenBank/DDBJ databases">
        <title>Serratia dokdonensis sp. nov., an elicitor of systemic resistance in Nicotiana Tabacum.</title>
        <authorList>
            <person name="Son J.-S."/>
            <person name="Hwang Y.-J."/>
            <person name="Lee S.-Y."/>
            <person name="Ghim S.-Y."/>
        </authorList>
    </citation>
    <scope>NUCLEOTIDE SEQUENCE [LARGE SCALE GENOMIC DNA]</scope>
    <source>
        <strain evidence="4 5">KUDC3025</strain>
    </source>
</reference>
<dbReference type="Pfam" id="PF07963">
    <property type="entry name" value="N_methyl"/>
    <property type="match status" value="1"/>
</dbReference>
<evidence type="ECO:0000256" key="1">
    <source>
        <dbReference type="ARBA" id="ARBA00004167"/>
    </source>
</evidence>
<dbReference type="InterPro" id="IPR012902">
    <property type="entry name" value="N_methyl_site"/>
</dbReference>
<evidence type="ECO:0000313" key="5">
    <source>
        <dbReference type="Proteomes" id="UP000430368"/>
    </source>
</evidence>
<keyword evidence="2" id="KW-1133">Transmembrane helix</keyword>
<organism evidence="4 5">
    <name type="scientific">Serratia rhizosphaerae</name>
    <dbReference type="NCBI Taxonomy" id="2597702"/>
    <lineage>
        <taxon>Bacteria</taxon>
        <taxon>Pseudomonadati</taxon>
        <taxon>Pseudomonadota</taxon>
        <taxon>Gammaproteobacteria</taxon>
        <taxon>Enterobacterales</taxon>
        <taxon>Yersiniaceae</taxon>
        <taxon>Serratia</taxon>
    </lineage>
</organism>
<feature type="transmembrane region" description="Helical" evidence="2">
    <location>
        <begin position="20"/>
        <end position="42"/>
    </location>
</feature>
<accession>A0ABX6GPQ0</accession>